<sequence length="150" mass="15839">MAVGSGLRGFGRVFTQGSGAALLATCLLAATLFPARAQDAAAGRYLFDAVKVQPWRGTYAALVRPIAKAEPWVVGGRGVGFPSRRSIIEGRPQELFGLCKPHDCADNQLVVLFAPDGRRATGAFRTPKGMRFLGQPDEAARRALVAGLGS</sequence>
<evidence type="ECO:0000313" key="2">
    <source>
        <dbReference type="EMBL" id="MCK0198454.1"/>
    </source>
</evidence>
<organism evidence="2 3">
    <name type="scientific">Ancylobacter crimeensis</name>
    <dbReference type="NCBI Taxonomy" id="2579147"/>
    <lineage>
        <taxon>Bacteria</taxon>
        <taxon>Pseudomonadati</taxon>
        <taxon>Pseudomonadota</taxon>
        <taxon>Alphaproteobacteria</taxon>
        <taxon>Hyphomicrobiales</taxon>
        <taxon>Xanthobacteraceae</taxon>
        <taxon>Ancylobacter</taxon>
    </lineage>
</organism>
<dbReference type="SUPFAM" id="SSF89872">
    <property type="entry name" value="Inhibitor of vertebrate lysozyme, Ivy"/>
    <property type="match status" value="1"/>
</dbReference>
<dbReference type="InterPro" id="IPR036501">
    <property type="entry name" value="Inhibitor_vert_lysozyme_sf"/>
</dbReference>
<dbReference type="Proteomes" id="UP001203284">
    <property type="component" value="Unassembled WGS sequence"/>
</dbReference>
<accession>A0ABT0DEY3</accession>
<proteinExistence type="predicted"/>
<name>A0ABT0DEY3_9HYPH</name>
<evidence type="ECO:0000256" key="1">
    <source>
        <dbReference type="SAM" id="SignalP"/>
    </source>
</evidence>
<comment type="caution">
    <text evidence="2">The sequence shown here is derived from an EMBL/GenBank/DDBJ whole genome shotgun (WGS) entry which is preliminary data.</text>
</comment>
<keyword evidence="3" id="KW-1185">Reference proteome</keyword>
<protein>
    <submittedName>
        <fullName evidence="2">Inhibitor of vertebrate lysozyme family protein</fullName>
    </submittedName>
</protein>
<dbReference type="Gene3D" id="3.40.1420.10">
    <property type="entry name" value="Inhibitor of vertebrate lysozyme"/>
    <property type="match status" value="1"/>
</dbReference>
<gene>
    <name evidence="2" type="ORF">MWN34_16190</name>
</gene>
<dbReference type="RefSeq" id="WP_247030350.1">
    <property type="nucleotide sequence ID" value="NZ_JALKCH010000011.1"/>
</dbReference>
<feature type="signal peptide" evidence="1">
    <location>
        <begin position="1"/>
        <end position="37"/>
    </location>
</feature>
<keyword evidence="1" id="KW-0732">Signal</keyword>
<dbReference type="EMBL" id="JALKCH010000011">
    <property type="protein sequence ID" value="MCK0198454.1"/>
    <property type="molecule type" value="Genomic_DNA"/>
</dbReference>
<reference evidence="2 3" key="1">
    <citation type="submission" date="2022-04" db="EMBL/GenBank/DDBJ databases">
        <authorList>
            <person name="Grouzdev D.S."/>
            <person name="Pantiukh K.S."/>
            <person name="Krutkina M.S."/>
        </authorList>
    </citation>
    <scope>NUCLEOTIDE SEQUENCE [LARGE SCALE GENOMIC DNA]</scope>
    <source>
        <strain evidence="2 3">6x-1</strain>
    </source>
</reference>
<feature type="chain" id="PRO_5046466813" evidence="1">
    <location>
        <begin position="38"/>
        <end position="150"/>
    </location>
</feature>
<evidence type="ECO:0000313" key="3">
    <source>
        <dbReference type="Proteomes" id="UP001203284"/>
    </source>
</evidence>
<dbReference type="Pfam" id="PF08816">
    <property type="entry name" value="Ivy"/>
    <property type="match status" value="1"/>
</dbReference>